<organism evidence="3 4">
    <name type="scientific">Fodinisporobacter ferrooxydans</name>
    <dbReference type="NCBI Taxonomy" id="2901836"/>
    <lineage>
        <taxon>Bacteria</taxon>
        <taxon>Bacillati</taxon>
        <taxon>Bacillota</taxon>
        <taxon>Bacilli</taxon>
        <taxon>Bacillales</taxon>
        <taxon>Alicyclobacillaceae</taxon>
        <taxon>Fodinisporobacter</taxon>
    </lineage>
</organism>
<dbReference type="CDD" id="cd08504">
    <property type="entry name" value="PBP2_OppA"/>
    <property type="match status" value="1"/>
</dbReference>
<dbReference type="PANTHER" id="PTHR30290:SF79">
    <property type="entry name" value="DIPEPTIDE-BINDING PROTEIN DPPE"/>
    <property type="match status" value="1"/>
</dbReference>
<dbReference type="PIRSF" id="PIRSF002741">
    <property type="entry name" value="MppA"/>
    <property type="match status" value="1"/>
</dbReference>
<evidence type="ECO:0000259" key="2">
    <source>
        <dbReference type="Pfam" id="PF00496"/>
    </source>
</evidence>
<evidence type="ECO:0000313" key="3">
    <source>
        <dbReference type="EMBL" id="UOF91208.1"/>
    </source>
</evidence>
<evidence type="ECO:0000313" key="4">
    <source>
        <dbReference type="Proteomes" id="UP000830167"/>
    </source>
</evidence>
<dbReference type="RefSeq" id="WP_347437898.1">
    <property type="nucleotide sequence ID" value="NZ_CP089291.1"/>
</dbReference>
<accession>A0ABY4CLB2</accession>
<dbReference type="PANTHER" id="PTHR30290">
    <property type="entry name" value="PERIPLASMIC BINDING COMPONENT OF ABC TRANSPORTER"/>
    <property type="match status" value="1"/>
</dbReference>
<dbReference type="SUPFAM" id="SSF53850">
    <property type="entry name" value="Periplasmic binding protein-like II"/>
    <property type="match status" value="1"/>
</dbReference>
<dbReference type="InterPro" id="IPR030678">
    <property type="entry name" value="Peptide/Ni-bd"/>
</dbReference>
<dbReference type="Gene3D" id="3.10.105.10">
    <property type="entry name" value="Dipeptide-binding Protein, Domain 3"/>
    <property type="match status" value="1"/>
</dbReference>
<dbReference type="Proteomes" id="UP000830167">
    <property type="component" value="Chromosome"/>
</dbReference>
<evidence type="ECO:0000256" key="1">
    <source>
        <dbReference type="SAM" id="SignalP"/>
    </source>
</evidence>
<feature type="domain" description="Solute-binding protein family 5" evidence="2">
    <location>
        <begin position="85"/>
        <end position="463"/>
    </location>
</feature>
<dbReference type="PROSITE" id="PS51257">
    <property type="entry name" value="PROKAR_LIPOPROTEIN"/>
    <property type="match status" value="1"/>
</dbReference>
<feature type="chain" id="PRO_5045228242" evidence="1">
    <location>
        <begin position="29"/>
        <end position="542"/>
    </location>
</feature>
<keyword evidence="1" id="KW-0732">Signal</keyword>
<dbReference type="Gene3D" id="3.90.76.10">
    <property type="entry name" value="Dipeptide-binding Protein, Domain 1"/>
    <property type="match status" value="1"/>
</dbReference>
<sequence>MKKKYLYKTLGGFLATSVLLTGCGGGAAAGTAAGSGGSSSGKQSVSLDLITEPPTLDPAMATDTTSDFVINAAFEGLTHLGSDNKPVPGIAESWSTSQNGTVWTFKLRDAKWSNGDPVTANDFVYAWKHILNPKTGAQFANYLYYIKGAKEYNTNKGSADQVAVKAIDDHTLQVTLNTPVPFFLDLTAFHPYFPVDQKVVEKNPKWAADASTIVSDGPFKVASWQHQQKLVLQKNQNYWDKNSIKLDQVTGVIVNDLNTQYQMFKSGQLDMDVKLPATLTPKLLQSGEAKIYPLAGTYMLEFNTQKKPFDNVNIRKALSLAIDRQSLVKDVTQQGETPAYAFVPPGDPGKNGDFRKEGGDLFKDDVAQAKQLLAQGLKEEGLSQLPPITYQYNTVDYNKKIAEAIQQMWKKNLGVDVTLQNEDWKIYLDKLTKGDFQIGRMGWIQSYTDPSAELDLLKSDFGSNYTRWKNKQFDKYVNEAETTTDVSKRMDDMHKADQLIIDQAPVAPLFFYTNVFAFNKKIDGIVVHPSDTFPDVRYMSVK</sequence>
<dbReference type="Gene3D" id="3.40.190.10">
    <property type="entry name" value="Periplasmic binding protein-like II"/>
    <property type="match status" value="1"/>
</dbReference>
<proteinExistence type="predicted"/>
<feature type="signal peptide" evidence="1">
    <location>
        <begin position="1"/>
        <end position="28"/>
    </location>
</feature>
<dbReference type="InterPro" id="IPR000914">
    <property type="entry name" value="SBP_5_dom"/>
</dbReference>
<dbReference type="InterPro" id="IPR039424">
    <property type="entry name" value="SBP_5"/>
</dbReference>
<dbReference type="Pfam" id="PF00496">
    <property type="entry name" value="SBP_bac_5"/>
    <property type="match status" value="1"/>
</dbReference>
<dbReference type="EMBL" id="CP089291">
    <property type="protein sequence ID" value="UOF91208.1"/>
    <property type="molecule type" value="Genomic_DNA"/>
</dbReference>
<protein>
    <submittedName>
        <fullName evidence="3">Peptide ABC transporter substrate-binding protein</fullName>
    </submittedName>
</protein>
<reference evidence="3" key="1">
    <citation type="submission" date="2021-12" db="EMBL/GenBank/DDBJ databases">
        <title>Alicyclobacillaceae gen. nov., sp. nov., isolated from chalcocite enrichment system.</title>
        <authorList>
            <person name="Jiang Z."/>
        </authorList>
    </citation>
    <scope>NUCLEOTIDE SEQUENCE</scope>
    <source>
        <strain evidence="3">MYW30-H2</strain>
    </source>
</reference>
<gene>
    <name evidence="3" type="ORF">LSG31_02825</name>
</gene>
<name>A0ABY4CLB2_9BACL</name>
<keyword evidence="4" id="KW-1185">Reference proteome</keyword>